<protein>
    <submittedName>
        <fullName evidence="1">Uncharacterized protein</fullName>
    </submittedName>
</protein>
<dbReference type="AlphaFoldDB" id="A0A9X9LT67"/>
<dbReference type="EMBL" id="CYRY02015876">
    <property type="protein sequence ID" value="VCW85629.1"/>
    <property type="molecule type" value="Genomic_DNA"/>
</dbReference>
<gene>
    <name evidence="1" type="ORF">BN2614_LOCUS2</name>
</gene>
<keyword evidence="2" id="KW-1185">Reference proteome</keyword>
<dbReference type="Proteomes" id="UP000269945">
    <property type="component" value="Unassembled WGS sequence"/>
</dbReference>
<organism evidence="1 2">
    <name type="scientific">Gulo gulo</name>
    <name type="common">Wolverine</name>
    <name type="synonym">Gluton</name>
    <dbReference type="NCBI Taxonomy" id="48420"/>
    <lineage>
        <taxon>Eukaryota</taxon>
        <taxon>Metazoa</taxon>
        <taxon>Chordata</taxon>
        <taxon>Craniata</taxon>
        <taxon>Vertebrata</taxon>
        <taxon>Euteleostomi</taxon>
        <taxon>Mammalia</taxon>
        <taxon>Eutheria</taxon>
        <taxon>Laurasiatheria</taxon>
        <taxon>Carnivora</taxon>
        <taxon>Caniformia</taxon>
        <taxon>Musteloidea</taxon>
        <taxon>Mustelidae</taxon>
        <taxon>Guloninae</taxon>
        <taxon>Gulo</taxon>
    </lineage>
</organism>
<name>A0A9X9LT67_GULGU</name>
<proteinExistence type="predicted"/>
<comment type="caution">
    <text evidence="1">The sequence shown here is derived from an EMBL/GenBank/DDBJ whole genome shotgun (WGS) entry which is preliminary data.</text>
</comment>
<evidence type="ECO:0000313" key="1">
    <source>
        <dbReference type="EMBL" id="VCW85629.1"/>
    </source>
</evidence>
<accession>A0A9X9LT67</accession>
<feature type="non-terminal residue" evidence="1">
    <location>
        <position position="88"/>
    </location>
</feature>
<evidence type="ECO:0000313" key="2">
    <source>
        <dbReference type="Proteomes" id="UP000269945"/>
    </source>
</evidence>
<reference evidence="1 2" key="1">
    <citation type="submission" date="2018-10" db="EMBL/GenBank/DDBJ databases">
        <authorList>
            <person name="Ekblom R."/>
            <person name="Jareborg N."/>
        </authorList>
    </citation>
    <scope>NUCLEOTIDE SEQUENCE [LARGE SCALE GENOMIC DNA]</scope>
    <source>
        <tissue evidence="1">Muscle</tissue>
    </source>
</reference>
<sequence>RTSSVALRQSVSFDFSKRRKEERNWITAGLFYQEMRKCFLNENTFTQGKKESQQSNQNNIIFWVGNGVLCLLKFSKAKKKNHYFNTDF</sequence>